<sequence length="319" mass="35289">MAWSPRPHQPLRSVRFVRGAAPSRTAQLGSPLEDVFSNSFPSVFTGNTVSQTGAPPLLVNGVLGESVTLPLKFSAEEEIQSITWLHNRTVVAIIVTQTKPPQIQVTDPERKDRLKVIQFSSLQINNLTMVDRGSYRAQITTGTSEFYDYNLSIFRIYKVANDTQLFENGTCEIQLTCSVENPDDHVSFRWQVAGNTVLEEANLTISWDPKNSNEETYTCIAKNPVSDLSFPSLSKVSAKVFLTKKINTGLSYGVPYAVLLSKPRVLTPRDSGNESTCAENTVYARVTHPNTKTGIPIPMKNNDSSTIYSTICQPKQVSP</sequence>
<dbReference type="GO" id="GO:0009897">
    <property type="term" value="C:external side of plasma membrane"/>
    <property type="evidence" value="ECO:0007669"/>
    <property type="project" value="TreeGrafter"/>
</dbReference>
<dbReference type="GO" id="GO:0032729">
    <property type="term" value="P:positive regulation of type II interferon production"/>
    <property type="evidence" value="ECO:0007669"/>
    <property type="project" value="TreeGrafter"/>
</dbReference>
<dbReference type="InterPro" id="IPR013783">
    <property type="entry name" value="Ig-like_fold"/>
</dbReference>
<evidence type="ECO:0000259" key="5">
    <source>
        <dbReference type="PROSITE" id="PS50835"/>
    </source>
</evidence>
<keyword evidence="4" id="KW-0325">Glycoprotein</keyword>
<dbReference type="SUPFAM" id="SSF48726">
    <property type="entry name" value="Immunoglobulin"/>
    <property type="match status" value="2"/>
</dbReference>
<comment type="caution">
    <text evidence="6">The sequence shown here is derived from an EMBL/GenBank/DDBJ whole genome shotgun (WGS) entry which is preliminary data.</text>
</comment>
<proteinExistence type="predicted"/>
<organism evidence="6 7">
    <name type="scientific">Cnephaeus nilssonii</name>
    <name type="common">Northern bat</name>
    <name type="synonym">Eptesicus nilssonii</name>
    <dbReference type="NCBI Taxonomy" id="3371016"/>
    <lineage>
        <taxon>Eukaryota</taxon>
        <taxon>Metazoa</taxon>
        <taxon>Chordata</taxon>
        <taxon>Craniata</taxon>
        <taxon>Vertebrata</taxon>
        <taxon>Euteleostomi</taxon>
        <taxon>Mammalia</taxon>
        <taxon>Eutheria</taxon>
        <taxon>Laurasiatheria</taxon>
        <taxon>Chiroptera</taxon>
        <taxon>Yangochiroptera</taxon>
        <taxon>Vespertilionidae</taxon>
        <taxon>Cnephaeus</taxon>
    </lineage>
</organism>
<dbReference type="GO" id="GO:0072540">
    <property type="term" value="P:T-helper 17 cell lineage commitment"/>
    <property type="evidence" value="ECO:0007669"/>
    <property type="project" value="TreeGrafter"/>
</dbReference>
<reference evidence="6" key="1">
    <citation type="submission" date="2023-06" db="EMBL/GenBank/DDBJ databases">
        <title>Reference genome for the Northern bat (Eptesicus nilssonii), a most northern bat species.</title>
        <authorList>
            <person name="Laine V.N."/>
            <person name="Pulliainen A.T."/>
            <person name="Lilley T.M."/>
        </authorList>
    </citation>
    <scope>NUCLEOTIDE SEQUENCE</scope>
    <source>
        <strain evidence="6">BLF_Eptnil</strain>
        <tissue evidence="6">Kidney</tissue>
    </source>
</reference>
<dbReference type="Gene3D" id="2.60.40.10">
    <property type="entry name" value="Immunoglobulins"/>
    <property type="match status" value="2"/>
</dbReference>
<dbReference type="InterPro" id="IPR007110">
    <property type="entry name" value="Ig-like_dom"/>
</dbReference>
<keyword evidence="3" id="KW-0472">Membrane</keyword>
<evidence type="ECO:0000256" key="4">
    <source>
        <dbReference type="ARBA" id="ARBA00023180"/>
    </source>
</evidence>
<evidence type="ECO:0000256" key="1">
    <source>
        <dbReference type="ARBA" id="ARBA00004370"/>
    </source>
</evidence>
<name>A0AA40HDT6_CNENI</name>
<dbReference type="Proteomes" id="UP001177744">
    <property type="component" value="Unassembled WGS sequence"/>
</dbReference>
<accession>A0AA40HDT6</accession>
<dbReference type="InterPro" id="IPR036179">
    <property type="entry name" value="Ig-like_dom_sf"/>
</dbReference>
<gene>
    <name evidence="6" type="ORF">QTO34_011611</name>
</gene>
<evidence type="ECO:0000313" key="6">
    <source>
        <dbReference type="EMBL" id="KAK1329425.1"/>
    </source>
</evidence>
<dbReference type="PANTHER" id="PTHR12080">
    <property type="entry name" value="SIGNALING LYMPHOCYTIC ACTIVATION MOLECULE"/>
    <property type="match status" value="1"/>
</dbReference>
<dbReference type="InterPro" id="IPR003599">
    <property type="entry name" value="Ig_sub"/>
</dbReference>
<dbReference type="AlphaFoldDB" id="A0AA40HDT6"/>
<comment type="subcellular location">
    <subcellularLocation>
        <location evidence="1">Membrane</location>
    </subcellularLocation>
</comment>
<keyword evidence="7" id="KW-1185">Reference proteome</keyword>
<evidence type="ECO:0000313" key="7">
    <source>
        <dbReference type="Proteomes" id="UP001177744"/>
    </source>
</evidence>
<dbReference type="InterPro" id="IPR013106">
    <property type="entry name" value="Ig_V-set"/>
</dbReference>
<dbReference type="SMART" id="SM00409">
    <property type="entry name" value="IG"/>
    <property type="match status" value="1"/>
</dbReference>
<feature type="domain" description="Ig-like" evidence="5">
    <location>
        <begin position="154"/>
        <end position="237"/>
    </location>
</feature>
<evidence type="ECO:0000256" key="3">
    <source>
        <dbReference type="ARBA" id="ARBA00023136"/>
    </source>
</evidence>
<dbReference type="EMBL" id="JAULJE010000022">
    <property type="protein sequence ID" value="KAK1329425.1"/>
    <property type="molecule type" value="Genomic_DNA"/>
</dbReference>
<keyword evidence="2" id="KW-0732">Signal</keyword>
<evidence type="ECO:0000256" key="2">
    <source>
        <dbReference type="ARBA" id="ARBA00022729"/>
    </source>
</evidence>
<protein>
    <recommendedName>
        <fullName evidence="5">Ig-like domain-containing protein</fullName>
    </recommendedName>
</protein>
<dbReference type="InterPro" id="IPR015631">
    <property type="entry name" value="CD2/SLAM_rcpt"/>
</dbReference>
<dbReference type="PROSITE" id="PS50835">
    <property type="entry name" value="IG_LIKE"/>
    <property type="match status" value="1"/>
</dbReference>
<dbReference type="PANTHER" id="PTHR12080:SF16">
    <property type="entry name" value="SLAM FAMILY MEMBER 6"/>
    <property type="match status" value="1"/>
</dbReference>
<dbReference type="Pfam" id="PF07686">
    <property type="entry name" value="V-set"/>
    <property type="match status" value="1"/>
</dbReference>